<dbReference type="STRING" id="305900.GV64_04805"/>
<dbReference type="Gene3D" id="3.40.250.10">
    <property type="entry name" value="Rhodanese-like domain"/>
    <property type="match status" value="1"/>
</dbReference>
<evidence type="ECO:0000313" key="3">
    <source>
        <dbReference type="Proteomes" id="UP000027997"/>
    </source>
</evidence>
<proteinExistence type="predicted"/>
<dbReference type="SUPFAM" id="SSF52821">
    <property type="entry name" value="Rhodanese/Cell cycle control phosphatase"/>
    <property type="match status" value="1"/>
</dbReference>
<keyword evidence="3" id="KW-1185">Reference proteome</keyword>
<name>A0A081K7M7_9GAMM</name>
<dbReference type="eggNOG" id="COG0607">
    <property type="taxonomic scope" value="Bacteria"/>
</dbReference>
<protein>
    <submittedName>
        <fullName evidence="2">Sulfurtransferase</fullName>
    </submittedName>
</protein>
<comment type="caution">
    <text evidence="2">The sequence shown here is derived from an EMBL/GenBank/DDBJ whole genome shotgun (WGS) entry which is preliminary data.</text>
</comment>
<dbReference type="Pfam" id="PF00581">
    <property type="entry name" value="Rhodanese"/>
    <property type="match status" value="1"/>
</dbReference>
<gene>
    <name evidence="2" type="ORF">GV64_04805</name>
</gene>
<feature type="domain" description="Rhodanese" evidence="1">
    <location>
        <begin position="68"/>
        <end position="176"/>
    </location>
</feature>
<dbReference type="SMART" id="SM00450">
    <property type="entry name" value="RHOD"/>
    <property type="match status" value="1"/>
</dbReference>
<evidence type="ECO:0000259" key="1">
    <source>
        <dbReference type="PROSITE" id="PS50206"/>
    </source>
</evidence>
<dbReference type="GO" id="GO:0016740">
    <property type="term" value="F:transferase activity"/>
    <property type="evidence" value="ECO:0007669"/>
    <property type="project" value="UniProtKB-KW"/>
</dbReference>
<accession>A0A081K7M7</accession>
<dbReference type="CDD" id="cd00158">
    <property type="entry name" value="RHOD"/>
    <property type="match status" value="1"/>
</dbReference>
<evidence type="ECO:0000313" key="2">
    <source>
        <dbReference type="EMBL" id="KEI70153.1"/>
    </source>
</evidence>
<dbReference type="InterPro" id="IPR001763">
    <property type="entry name" value="Rhodanese-like_dom"/>
</dbReference>
<keyword evidence="2" id="KW-0808">Transferase</keyword>
<reference evidence="2 3" key="1">
    <citation type="submission" date="2014-06" db="EMBL/GenBank/DDBJ databases">
        <title>Whole Genome Sequences of Three Symbiotic Endozoicomonas Bacteria.</title>
        <authorList>
            <person name="Neave M.J."/>
            <person name="Apprill A."/>
            <person name="Voolstra C.R."/>
        </authorList>
    </citation>
    <scope>NUCLEOTIDE SEQUENCE [LARGE SCALE GENOMIC DNA]</scope>
    <source>
        <strain evidence="2 3">DSM 22380</strain>
    </source>
</reference>
<dbReference type="Proteomes" id="UP000027997">
    <property type="component" value="Unassembled WGS sequence"/>
</dbReference>
<dbReference type="InterPro" id="IPR036873">
    <property type="entry name" value="Rhodanese-like_dom_sf"/>
</dbReference>
<dbReference type="AlphaFoldDB" id="A0A081K7M7"/>
<organism evidence="2 3">
    <name type="scientific">Endozoicomonas elysicola</name>
    <dbReference type="NCBI Taxonomy" id="305900"/>
    <lineage>
        <taxon>Bacteria</taxon>
        <taxon>Pseudomonadati</taxon>
        <taxon>Pseudomonadota</taxon>
        <taxon>Gammaproteobacteria</taxon>
        <taxon>Oceanospirillales</taxon>
        <taxon>Endozoicomonadaceae</taxon>
        <taxon>Endozoicomonas</taxon>
    </lineage>
</organism>
<sequence>MGDSMKRVAILLSALLVVAGASYAGLFGSNKYEKEVETETSAVNLAREAASGDYLLVTTAELKAWMEDGKPMLIIDAMPLEASYNKAHIPGAKQFLFPIPDMKEWNAAETENRSLEDYQTLLGNDKEIPIVVYCGFVKCTRSHNAAIWAKKLGFNNVYRYPGGIYAWQGAGYSIASK</sequence>
<dbReference type="PROSITE" id="PS50206">
    <property type="entry name" value="RHODANESE_3"/>
    <property type="match status" value="1"/>
</dbReference>
<dbReference type="EMBL" id="JOJP01000001">
    <property type="protein sequence ID" value="KEI70153.1"/>
    <property type="molecule type" value="Genomic_DNA"/>
</dbReference>